<keyword evidence="11" id="KW-1185">Reference proteome</keyword>
<protein>
    <submittedName>
        <fullName evidence="10">Exopolysaccharide biosynthesis polyprenyl glycosylphosphotransferase</fullName>
    </submittedName>
</protein>
<dbReference type="InterPro" id="IPR003362">
    <property type="entry name" value="Bact_transf"/>
</dbReference>
<gene>
    <name evidence="10" type="ORF">SAMN05444716_103303</name>
</gene>
<keyword evidence="5 8" id="KW-1133">Transmembrane helix</keyword>
<evidence type="ECO:0000256" key="4">
    <source>
        <dbReference type="ARBA" id="ARBA00022692"/>
    </source>
</evidence>
<dbReference type="InterPro" id="IPR017475">
    <property type="entry name" value="EPS_sugar_tfrase"/>
</dbReference>
<feature type="domain" description="Bacterial sugar transferase" evidence="9">
    <location>
        <begin position="308"/>
        <end position="495"/>
    </location>
</feature>
<accession>A0A1I6RR59</accession>
<dbReference type="EMBL" id="FPAB01000003">
    <property type="protein sequence ID" value="SFS67174.1"/>
    <property type="molecule type" value="Genomic_DNA"/>
</dbReference>
<evidence type="ECO:0000256" key="7">
    <source>
        <dbReference type="SAM" id="MobiDB-lite"/>
    </source>
</evidence>
<proteinExistence type="inferred from homology"/>
<feature type="region of interest" description="Disordered" evidence="7">
    <location>
        <begin position="1"/>
        <end position="28"/>
    </location>
</feature>
<evidence type="ECO:0000256" key="8">
    <source>
        <dbReference type="SAM" id="Phobius"/>
    </source>
</evidence>
<dbReference type="PANTHER" id="PTHR30576:SF10">
    <property type="entry name" value="SLL5057 PROTEIN"/>
    <property type="match status" value="1"/>
</dbReference>
<evidence type="ECO:0000313" key="11">
    <source>
        <dbReference type="Proteomes" id="UP000198873"/>
    </source>
</evidence>
<evidence type="ECO:0000256" key="2">
    <source>
        <dbReference type="ARBA" id="ARBA00006464"/>
    </source>
</evidence>
<keyword evidence="4 8" id="KW-0812">Transmembrane</keyword>
<evidence type="ECO:0000259" key="9">
    <source>
        <dbReference type="Pfam" id="PF02397"/>
    </source>
</evidence>
<dbReference type="GO" id="GO:0016020">
    <property type="term" value="C:membrane"/>
    <property type="evidence" value="ECO:0007669"/>
    <property type="project" value="UniProtKB-SubCell"/>
</dbReference>
<reference evidence="11" key="1">
    <citation type="submission" date="2016-10" db="EMBL/GenBank/DDBJ databases">
        <authorList>
            <person name="Varghese N."/>
            <person name="Submissions S."/>
        </authorList>
    </citation>
    <scope>NUCLEOTIDE SEQUENCE [LARGE SCALE GENOMIC DNA]</scope>
    <source>
        <strain evidence="11">CGMCC 4.7047</strain>
    </source>
</reference>
<dbReference type="Pfam" id="PF02397">
    <property type="entry name" value="Bac_transf"/>
    <property type="match status" value="1"/>
</dbReference>
<feature type="transmembrane region" description="Helical" evidence="8">
    <location>
        <begin position="119"/>
        <end position="141"/>
    </location>
</feature>
<organism evidence="10 11">
    <name type="scientific">Streptomyces harbinensis</name>
    <dbReference type="NCBI Taxonomy" id="1176198"/>
    <lineage>
        <taxon>Bacteria</taxon>
        <taxon>Bacillati</taxon>
        <taxon>Actinomycetota</taxon>
        <taxon>Actinomycetes</taxon>
        <taxon>Kitasatosporales</taxon>
        <taxon>Streptomycetaceae</taxon>
        <taxon>Streptomyces</taxon>
    </lineage>
</organism>
<dbReference type="PANTHER" id="PTHR30576">
    <property type="entry name" value="COLANIC BIOSYNTHESIS UDP-GLUCOSE LIPID CARRIER TRANSFERASE"/>
    <property type="match status" value="1"/>
</dbReference>
<dbReference type="STRING" id="1176198.SAMN05444716_103303"/>
<feature type="transmembrane region" description="Helical" evidence="8">
    <location>
        <begin position="61"/>
        <end position="79"/>
    </location>
</feature>
<evidence type="ECO:0000256" key="3">
    <source>
        <dbReference type="ARBA" id="ARBA00022679"/>
    </source>
</evidence>
<dbReference type="AlphaFoldDB" id="A0A1I6RR59"/>
<keyword evidence="6 8" id="KW-0472">Membrane</keyword>
<evidence type="ECO:0000256" key="1">
    <source>
        <dbReference type="ARBA" id="ARBA00004141"/>
    </source>
</evidence>
<keyword evidence="3 10" id="KW-0808">Transferase</keyword>
<sequence>MRPLGTSRSGAVRRPSAASGPRPVRRRDKPGWYAPAALATDALGVFAPVLAAYTLTGEPHALAVAVTATLAWTGVRAAHHRYALRGLGETGGLLATLHDALLLIGLLCVLRVLTGEASSLLTAAVALAPAPLLSALTAALTHRHLTRRRRRAEALCRVLVVGEVGPVDAVTAQLAARTDHAYVVIGSVPVGDGRLTCGAPETGRLSADEPTLTLALSEVLPEGPDGSTVLAAAHHLEADLVLVAPGTLLTGERLRRLSWAVQDAGLAFAVASGLSEVAPGRIRVQATAGLGLLHIAPPLRHGPQPLLKAALDRTGAALGLLLLAPLLAALALAVRLDSRGPALYRQTRIGLGGEPFTMWKFRTMVTDAERLRPALESANDHLGGPLFKMRRDPRVTRVGRFLRRSSLDELPQLLNVLAGRMSLVGPRPPLPEEVARYGSAALRRLSVRPGITGPWQVGGRSELSWDEGLALDLSYADNWSLTGDLHVLARTFRAVADGRGAY</sequence>
<evidence type="ECO:0000256" key="5">
    <source>
        <dbReference type="ARBA" id="ARBA00022989"/>
    </source>
</evidence>
<feature type="transmembrane region" description="Helical" evidence="8">
    <location>
        <begin position="91"/>
        <end position="113"/>
    </location>
</feature>
<evidence type="ECO:0000256" key="6">
    <source>
        <dbReference type="ARBA" id="ARBA00023136"/>
    </source>
</evidence>
<feature type="transmembrane region" description="Helical" evidence="8">
    <location>
        <begin position="32"/>
        <end position="55"/>
    </location>
</feature>
<dbReference type="NCBIfam" id="TIGR03025">
    <property type="entry name" value="EPS_sugtrans"/>
    <property type="match status" value="1"/>
</dbReference>
<dbReference type="GO" id="GO:0016780">
    <property type="term" value="F:phosphotransferase activity, for other substituted phosphate groups"/>
    <property type="evidence" value="ECO:0007669"/>
    <property type="project" value="TreeGrafter"/>
</dbReference>
<name>A0A1I6RR59_9ACTN</name>
<comment type="subcellular location">
    <subcellularLocation>
        <location evidence="1">Membrane</location>
        <topology evidence="1">Multi-pass membrane protein</topology>
    </subcellularLocation>
</comment>
<comment type="similarity">
    <text evidence="2">Belongs to the bacterial sugar transferase family.</text>
</comment>
<dbReference type="Proteomes" id="UP000198873">
    <property type="component" value="Unassembled WGS sequence"/>
</dbReference>
<evidence type="ECO:0000313" key="10">
    <source>
        <dbReference type="EMBL" id="SFS67174.1"/>
    </source>
</evidence>
<feature type="transmembrane region" description="Helical" evidence="8">
    <location>
        <begin position="316"/>
        <end position="336"/>
    </location>
</feature>